<sequence>MEVAELVKTLQEELGVSAMPVAATPQVAGASEAPAEQAASGGLQTVVLANAGGNKIAVIKALREINPNLGLKEAKDLAEAAPKEVLVDAKAEDAKSAKEKLEGAGATVELK</sequence>
<dbReference type="InterPro" id="IPR008932">
    <property type="entry name" value="Ribosomal_bL12_oligo"/>
</dbReference>
<dbReference type="PANTHER" id="PTHR45987:SF4">
    <property type="entry name" value="LARGE RIBOSOMAL SUBUNIT PROTEIN BL12M"/>
    <property type="match status" value="1"/>
</dbReference>
<dbReference type="GO" id="GO:0003735">
    <property type="term" value="F:structural constituent of ribosome"/>
    <property type="evidence" value="ECO:0007669"/>
    <property type="project" value="InterPro"/>
</dbReference>
<reference evidence="7 8" key="1">
    <citation type="journal article" date="2016" name="Nat. Commun.">
        <title>Thousands of microbial genomes shed light on interconnected biogeochemical processes in an aquifer system.</title>
        <authorList>
            <person name="Anantharaman K."/>
            <person name="Brown C.T."/>
            <person name="Hug L.A."/>
            <person name="Sharon I."/>
            <person name="Castelle C.J."/>
            <person name="Probst A.J."/>
            <person name="Thomas B.C."/>
            <person name="Singh A."/>
            <person name="Wilkins M.J."/>
            <person name="Karaoz U."/>
            <person name="Brodie E.L."/>
            <person name="Williams K.H."/>
            <person name="Hubbard S.S."/>
            <person name="Banfield J.F."/>
        </authorList>
    </citation>
    <scope>NUCLEOTIDE SEQUENCE [LARGE SCALE GENOMIC DNA]</scope>
</reference>
<dbReference type="Gene3D" id="3.30.1390.10">
    <property type="match status" value="1"/>
</dbReference>
<dbReference type="Gene3D" id="1.20.5.710">
    <property type="entry name" value="Single helix bin"/>
    <property type="match status" value="1"/>
</dbReference>
<keyword evidence="2" id="KW-0689">Ribosomal protein</keyword>
<dbReference type="InterPro" id="IPR000206">
    <property type="entry name" value="Ribosomal_bL12"/>
</dbReference>
<dbReference type="GO" id="GO:0006412">
    <property type="term" value="P:translation"/>
    <property type="evidence" value="ECO:0007669"/>
    <property type="project" value="InterPro"/>
</dbReference>
<dbReference type="AlphaFoldDB" id="A0A1G1V4Y2"/>
<dbReference type="SUPFAM" id="SSF48300">
    <property type="entry name" value="Ribosomal protein L7/12, oligomerisation (N-terminal) domain"/>
    <property type="match status" value="1"/>
</dbReference>
<dbReference type="GO" id="GO:1990904">
    <property type="term" value="C:ribonucleoprotein complex"/>
    <property type="evidence" value="ECO:0007669"/>
    <property type="project" value="UniProtKB-KW"/>
</dbReference>
<dbReference type="EMBL" id="MHBZ01000034">
    <property type="protein sequence ID" value="OGY10460.1"/>
    <property type="molecule type" value="Genomic_DNA"/>
</dbReference>
<keyword evidence="3" id="KW-0687">Ribonucleoprotein</keyword>
<feature type="domain" description="Large ribosomal subunit protein bL12 oligomerization" evidence="6">
    <location>
        <begin position="1"/>
        <end position="32"/>
    </location>
</feature>
<evidence type="ECO:0000256" key="4">
    <source>
        <dbReference type="ARBA" id="ARBA00035412"/>
    </source>
</evidence>
<name>A0A1G1V4Y2_9BACT</name>
<evidence type="ECO:0000256" key="1">
    <source>
        <dbReference type="ARBA" id="ARBA00007197"/>
    </source>
</evidence>
<comment type="similarity">
    <text evidence="1">Belongs to the bacterial ribosomal protein bL12 family.</text>
</comment>
<accession>A0A1G1V4Y2</accession>
<dbReference type="GO" id="GO:0005840">
    <property type="term" value="C:ribosome"/>
    <property type="evidence" value="ECO:0007669"/>
    <property type="project" value="UniProtKB-KW"/>
</dbReference>
<dbReference type="CDD" id="cd00387">
    <property type="entry name" value="Ribosomal_L7_L12"/>
    <property type="match status" value="1"/>
</dbReference>
<dbReference type="InterPro" id="IPR036235">
    <property type="entry name" value="Ribosomal_bL12_oligo_N_sf"/>
</dbReference>
<dbReference type="Pfam" id="PF16320">
    <property type="entry name" value="Ribosomal_L12_N"/>
    <property type="match status" value="1"/>
</dbReference>
<dbReference type="GO" id="GO:0003729">
    <property type="term" value="F:mRNA binding"/>
    <property type="evidence" value="ECO:0007669"/>
    <property type="project" value="TreeGrafter"/>
</dbReference>
<evidence type="ECO:0000256" key="2">
    <source>
        <dbReference type="ARBA" id="ARBA00022980"/>
    </source>
</evidence>
<organism evidence="7 8">
    <name type="scientific">Candidatus Blackburnbacteria bacterium RIFCSPHIGHO2_02_FULL_44_20</name>
    <dbReference type="NCBI Taxonomy" id="1797516"/>
    <lineage>
        <taxon>Bacteria</taxon>
        <taxon>Candidatus Blackburniibacteriota</taxon>
    </lineage>
</organism>
<dbReference type="PANTHER" id="PTHR45987">
    <property type="entry name" value="39S RIBOSOMAL PROTEIN L12"/>
    <property type="match status" value="1"/>
</dbReference>
<dbReference type="GO" id="GO:0005737">
    <property type="term" value="C:cytoplasm"/>
    <property type="evidence" value="ECO:0007669"/>
    <property type="project" value="UniProtKB-ARBA"/>
</dbReference>
<dbReference type="SUPFAM" id="SSF54736">
    <property type="entry name" value="ClpS-like"/>
    <property type="match status" value="1"/>
</dbReference>
<evidence type="ECO:0000313" key="8">
    <source>
        <dbReference type="Proteomes" id="UP000178319"/>
    </source>
</evidence>
<protein>
    <recommendedName>
        <fullName evidence="4">50S ribosomal protein L7/L12</fullName>
    </recommendedName>
</protein>
<comment type="caution">
    <text evidence="7">The sequence shown here is derived from an EMBL/GenBank/DDBJ whole genome shotgun (WGS) entry which is preliminary data.</text>
</comment>
<evidence type="ECO:0000259" key="5">
    <source>
        <dbReference type="Pfam" id="PF00542"/>
    </source>
</evidence>
<dbReference type="Pfam" id="PF00542">
    <property type="entry name" value="Ribosomal_L12"/>
    <property type="match status" value="1"/>
</dbReference>
<proteinExistence type="inferred from homology"/>
<dbReference type="InterPro" id="IPR014719">
    <property type="entry name" value="Ribosomal_bL12_C/ClpS-like"/>
</dbReference>
<dbReference type="STRING" id="1797516.A3D26_04320"/>
<gene>
    <name evidence="7" type="ORF">A3D26_04320</name>
</gene>
<evidence type="ECO:0000259" key="6">
    <source>
        <dbReference type="Pfam" id="PF16320"/>
    </source>
</evidence>
<feature type="domain" description="Large ribosomal subunit protein bL12 C-terminal" evidence="5">
    <location>
        <begin position="45"/>
        <end position="111"/>
    </location>
</feature>
<dbReference type="Proteomes" id="UP000178319">
    <property type="component" value="Unassembled WGS sequence"/>
</dbReference>
<dbReference type="InterPro" id="IPR013823">
    <property type="entry name" value="Ribosomal_bL12_C"/>
</dbReference>
<evidence type="ECO:0000256" key="3">
    <source>
        <dbReference type="ARBA" id="ARBA00023274"/>
    </source>
</evidence>
<evidence type="ECO:0000313" key="7">
    <source>
        <dbReference type="EMBL" id="OGY10460.1"/>
    </source>
</evidence>